<dbReference type="AlphaFoldDB" id="A0A857C4N9"/>
<dbReference type="KEGG" id="siw:GH266_04530"/>
<reference evidence="2 3" key="1">
    <citation type="submission" date="2019-12" db="EMBL/GenBank/DDBJ databases">
        <title>The genome of Stappia indica PHM037.</title>
        <authorList>
            <person name="Kacar D."/>
            <person name="Galan B."/>
            <person name="Canedo L."/>
            <person name="Rodriguez P."/>
            <person name="de la Calle F."/>
            <person name="Garcia J.L."/>
        </authorList>
    </citation>
    <scope>NUCLEOTIDE SEQUENCE [LARGE SCALE GENOMIC DNA]</scope>
    <source>
        <strain evidence="2 3">PHM037</strain>
    </source>
</reference>
<name>A0A857C4N9_9HYPH</name>
<gene>
    <name evidence="2" type="ORF">GH266_04530</name>
</gene>
<proteinExistence type="predicted"/>
<protein>
    <submittedName>
        <fullName evidence="2">Uncharacterized protein</fullName>
    </submittedName>
</protein>
<feature type="signal peptide" evidence="1">
    <location>
        <begin position="1"/>
        <end position="19"/>
    </location>
</feature>
<organism evidence="2 3">
    <name type="scientific">Stappia indica</name>
    <dbReference type="NCBI Taxonomy" id="538381"/>
    <lineage>
        <taxon>Bacteria</taxon>
        <taxon>Pseudomonadati</taxon>
        <taxon>Pseudomonadota</taxon>
        <taxon>Alphaproteobacteria</taxon>
        <taxon>Hyphomicrobiales</taxon>
        <taxon>Stappiaceae</taxon>
        <taxon>Stappia</taxon>
    </lineage>
</organism>
<dbReference type="RefSeq" id="WP_158192845.1">
    <property type="nucleotide sequence ID" value="NZ_CP046908.1"/>
</dbReference>
<sequence length="78" mass="8582">MRRLFFVLFLLVLPASAMAGNAVLKKDGKSYTLNCSNAGCFIAERVSFFKSGPQKRLGAGGAANFEKWMKKLKSDGYK</sequence>
<keyword evidence="1" id="KW-0732">Signal</keyword>
<dbReference type="OrthoDB" id="8481814at2"/>
<dbReference type="Proteomes" id="UP000435648">
    <property type="component" value="Chromosome"/>
</dbReference>
<evidence type="ECO:0000313" key="3">
    <source>
        <dbReference type="Proteomes" id="UP000435648"/>
    </source>
</evidence>
<evidence type="ECO:0000313" key="2">
    <source>
        <dbReference type="EMBL" id="QGZ33839.1"/>
    </source>
</evidence>
<feature type="chain" id="PRO_5032629858" evidence="1">
    <location>
        <begin position="20"/>
        <end position="78"/>
    </location>
</feature>
<accession>A0A857C4N9</accession>
<evidence type="ECO:0000256" key="1">
    <source>
        <dbReference type="SAM" id="SignalP"/>
    </source>
</evidence>
<dbReference type="EMBL" id="CP046908">
    <property type="protein sequence ID" value="QGZ33839.1"/>
    <property type="molecule type" value="Genomic_DNA"/>
</dbReference>